<dbReference type="AlphaFoldDB" id="A0A090TF69"/>
<reference evidence="2 3" key="1">
    <citation type="submission" date="2014-09" db="EMBL/GenBank/DDBJ databases">
        <title>Vibrio maritimus JCM 19240. (C210) whole genome shotgun sequence.</title>
        <authorList>
            <person name="Sawabe T."/>
            <person name="Meirelles P."/>
            <person name="Nakanishi M."/>
            <person name="Sayaka M."/>
            <person name="Hattori M."/>
            <person name="Ohkuma M."/>
        </authorList>
    </citation>
    <scope>NUCLEOTIDE SEQUENCE [LARGE SCALE GENOMIC DNA]</scope>
    <source>
        <strain evidence="2 3">JCM 19240</strain>
    </source>
</reference>
<evidence type="ECO:0000259" key="1">
    <source>
        <dbReference type="Pfam" id="PF17782"/>
    </source>
</evidence>
<dbReference type="InterPro" id="IPR041614">
    <property type="entry name" value="DprA_WH"/>
</dbReference>
<dbReference type="EMBL" id="BBMT01000017">
    <property type="protein sequence ID" value="GAL37419.1"/>
    <property type="molecule type" value="Genomic_DNA"/>
</dbReference>
<dbReference type="Gene3D" id="1.10.10.10">
    <property type="entry name" value="Winged helix-like DNA-binding domain superfamily/Winged helix DNA-binding domain"/>
    <property type="match status" value="1"/>
</dbReference>
<organism evidence="2 3">
    <name type="scientific">Vibrio maritimus</name>
    <dbReference type="NCBI Taxonomy" id="990268"/>
    <lineage>
        <taxon>Bacteria</taxon>
        <taxon>Pseudomonadati</taxon>
        <taxon>Pseudomonadota</taxon>
        <taxon>Gammaproteobacteria</taxon>
        <taxon>Vibrionales</taxon>
        <taxon>Vibrionaceae</taxon>
        <taxon>Vibrio</taxon>
    </lineage>
</organism>
<feature type="domain" description="DprA winged helix" evidence="1">
    <location>
        <begin position="3"/>
        <end position="50"/>
    </location>
</feature>
<gene>
    <name evidence="2" type="ORF">JCM19240_1355</name>
</gene>
<proteinExistence type="predicted"/>
<evidence type="ECO:0000313" key="2">
    <source>
        <dbReference type="EMBL" id="GAL37419.1"/>
    </source>
</evidence>
<reference evidence="2 3" key="2">
    <citation type="submission" date="2014-09" db="EMBL/GenBank/DDBJ databases">
        <authorList>
            <consortium name="NBRP consortium"/>
            <person name="Sawabe T."/>
            <person name="Meirelles P."/>
            <person name="Nakanishi M."/>
            <person name="Sayaka M."/>
            <person name="Hattori M."/>
            <person name="Ohkuma M."/>
        </authorList>
    </citation>
    <scope>NUCLEOTIDE SEQUENCE [LARGE SCALE GENOMIC DNA]</scope>
    <source>
        <strain evidence="2 3">JCM 19240</strain>
    </source>
</reference>
<evidence type="ECO:0000313" key="3">
    <source>
        <dbReference type="Proteomes" id="UP000029224"/>
    </source>
</evidence>
<accession>A0A090TF69</accession>
<keyword evidence="3" id="KW-1185">Reference proteome</keyword>
<dbReference type="Pfam" id="PF17782">
    <property type="entry name" value="WHD_DprA"/>
    <property type="match status" value="1"/>
</dbReference>
<dbReference type="InterPro" id="IPR036388">
    <property type="entry name" value="WH-like_DNA-bd_sf"/>
</dbReference>
<dbReference type="Proteomes" id="UP000029224">
    <property type="component" value="Unassembled WGS sequence"/>
</dbReference>
<protein>
    <submittedName>
        <fullName evidence="2">Rossmann fold nucleotide-binding protein Smf</fullName>
    </submittedName>
</protein>
<sequence length="57" mass="6137">MPYADLLANVGIEATPVDILAQKTHIPVQEVMQQLLELELLGHVVAVNGGYILKGRG</sequence>
<name>A0A090TF69_9VIBR</name>
<comment type="caution">
    <text evidence="2">The sequence shown here is derived from an EMBL/GenBank/DDBJ whole genome shotgun (WGS) entry which is preliminary data.</text>
</comment>